<dbReference type="SUPFAM" id="SSF89550">
    <property type="entry name" value="PHP domain-like"/>
    <property type="match status" value="1"/>
</dbReference>
<feature type="domain" description="PHP" evidence="9">
    <location>
        <begin position="4"/>
        <end position="246"/>
    </location>
</feature>
<gene>
    <name evidence="10" type="ORF">AW171_hschr74156</name>
</gene>
<protein>
    <recommendedName>
        <fullName evidence="3 8">Histidinol-phosphatase</fullName>
        <shortName evidence="8">HolPase</shortName>
        <ecNumber evidence="3 8">3.1.3.15</ecNumber>
    </recommendedName>
</protein>
<comment type="similarity">
    <text evidence="2 8">Belongs to the PHP hydrolase family. HisK subfamily.</text>
</comment>
<dbReference type="AlphaFoldDB" id="A0A0X8HV84"/>
<comment type="pathway">
    <text evidence="1 8">Amino-acid biosynthesis; L-histidine biosynthesis; L-histidine from 5-phospho-alpha-D-ribose 1-diphosphate: step 8/9.</text>
</comment>
<keyword evidence="5 8" id="KW-0378">Hydrolase</keyword>
<evidence type="ECO:0000256" key="2">
    <source>
        <dbReference type="ARBA" id="ARBA00009152"/>
    </source>
</evidence>
<proteinExistence type="inferred from homology"/>
<evidence type="ECO:0000313" key="11">
    <source>
        <dbReference type="Proteomes" id="UP000243052"/>
    </source>
</evidence>
<reference evidence="10 11" key="1">
    <citation type="submission" date="2016-01" db="EMBL/GenBank/DDBJ databases">
        <title>Genome sequence of the yeast Holleya sinecauda.</title>
        <authorList>
            <person name="Dietrich F.S."/>
        </authorList>
    </citation>
    <scope>NUCLEOTIDE SEQUENCE [LARGE SCALE GENOMIC DNA]</scope>
    <source>
        <strain evidence="10 11">ATCC 58844</strain>
    </source>
</reference>
<dbReference type="GO" id="GO:0005737">
    <property type="term" value="C:cytoplasm"/>
    <property type="evidence" value="ECO:0007669"/>
    <property type="project" value="TreeGrafter"/>
</dbReference>
<evidence type="ECO:0000256" key="8">
    <source>
        <dbReference type="RuleBase" id="RU366003"/>
    </source>
</evidence>
<dbReference type="EMBL" id="CP014247">
    <property type="protein sequence ID" value="AMD22139.1"/>
    <property type="molecule type" value="Genomic_DNA"/>
</dbReference>
<keyword evidence="11" id="KW-1185">Reference proteome</keyword>
<evidence type="ECO:0000256" key="4">
    <source>
        <dbReference type="ARBA" id="ARBA00022605"/>
    </source>
</evidence>
<evidence type="ECO:0000256" key="6">
    <source>
        <dbReference type="ARBA" id="ARBA00023102"/>
    </source>
</evidence>
<dbReference type="Gene3D" id="3.20.20.140">
    <property type="entry name" value="Metal-dependent hydrolases"/>
    <property type="match status" value="1"/>
</dbReference>
<dbReference type="InterPro" id="IPR004013">
    <property type="entry name" value="PHP_dom"/>
</dbReference>
<evidence type="ECO:0000256" key="3">
    <source>
        <dbReference type="ARBA" id="ARBA00013085"/>
    </source>
</evidence>
<dbReference type="NCBIfam" id="TIGR01856">
    <property type="entry name" value="hisJ_fam"/>
    <property type="match status" value="1"/>
</dbReference>
<evidence type="ECO:0000256" key="5">
    <source>
        <dbReference type="ARBA" id="ARBA00022801"/>
    </source>
</evidence>
<dbReference type="RefSeq" id="XP_017989135.1">
    <property type="nucleotide sequence ID" value="XM_018133702.1"/>
</dbReference>
<keyword evidence="4 8" id="KW-0028">Amino-acid biosynthesis</keyword>
<dbReference type="GO" id="GO:0004401">
    <property type="term" value="F:histidinol-phosphatase activity"/>
    <property type="evidence" value="ECO:0007669"/>
    <property type="project" value="UniProtKB-UniRule"/>
</dbReference>
<organism evidence="10 11">
    <name type="scientific">Eremothecium sinecaudum</name>
    <dbReference type="NCBI Taxonomy" id="45286"/>
    <lineage>
        <taxon>Eukaryota</taxon>
        <taxon>Fungi</taxon>
        <taxon>Dikarya</taxon>
        <taxon>Ascomycota</taxon>
        <taxon>Saccharomycotina</taxon>
        <taxon>Saccharomycetes</taxon>
        <taxon>Saccharomycetales</taxon>
        <taxon>Saccharomycetaceae</taxon>
        <taxon>Eremothecium</taxon>
    </lineage>
</organism>
<sequence length="353" mass="40490">MYSHHSHSIDHIAHGVDSLEAIIEEVKRQEFHTYCLTEHTPRLTPSLLYPEERCNTEQEDLKRLERQFDSYITHAQEIKAVTTGTSIIIGMEVEACDLRHINYAIELKEKHSSVLKFCVGSVHHVNGIPIDFSEDLWLEALQSVGNNLKKLLYEYFNMQYVMLKKLRPKIVGHFDLIRLFIPKTGAYVNTKSGEVSFSQSLDVDNWIPISAISANVMSFWNDIQDLIIRNLTLIDEYEGLVEINSSAFRKGLLEPYPHRDVGLLVKKYAKGRFVLSDDAHAVLHVGRDYDRVLDYAEDVLKLKGLHFLSENRAGELEINFVSLQSIRTSNFWKLKYTFAGKSKLIDGMDSLSS</sequence>
<dbReference type="Pfam" id="PF02811">
    <property type="entry name" value="PHP"/>
    <property type="match status" value="1"/>
</dbReference>
<name>A0A0X8HV84_9SACH</name>
<dbReference type="UniPathway" id="UPA00031">
    <property type="reaction ID" value="UER00013"/>
</dbReference>
<evidence type="ECO:0000313" key="10">
    <source>
        <dbReference type="EMBL" id="AMD22139.1"/>
    </source>
</evidence>
<evidence type="ECO:0000256" key="7">
    <source>
        <dbReference type="ARBA" id="ARBA00049158"/>
    </source>
</evidence>
<comment type="catalytic activity">
    <reaction evidence="7 8">
        <text>L-histidinol phosphate + H2O = L-histidinol + phosphate</text>
        <dbReference type="Rhea" id="RHEA:14465"/>
        <dbReference type="ChEBI" id="CHEBI:15377"/>
        <dbReference type="ChEBI" id="CHEBI:43474"/>
        <dbReference type="ChEBI" id="CHEBI:57699"/>
        <dbReference type="ChEBI" id="CHEBI:57980"/>
        <dbReference type="EC" id="3.1.3.15"/>
    </reaction>
</comment>
<dbReference type="GO" id="GO:0000105">
    <property type="term" value="P:L-histidine biosynthetic process"/>
    <property type="evidence" value="ECO:0007669"/>
    <property type="project" value="UniProtKB-UniRule"/>
</dbReference>
<dbReference type="FunFam" id="3.20.20.140:FF:000088">
    <property type="entry name" value="Histidinol-phosphatase"/>
    <property type="match status" value="1"/>
</dbReference>
<evidence type="ECO:0000256" key="1">
    <source>
        <dbReference type="ARBA" id="ARBA00004970"/>
    </source>
</evidence>
<accession>A0A0X8HV84</accession>
<dbReference type="EC" id="3.1.3.15" evidence="3 8"/>
<dbReference type="PANTHER" id="PTHR21039:SF0">
    <property type="entry name" value="HISTIDINOL-PHOSPHATASE"/>
    <property type="match status" value="1"/>
</dbReference>
<evidence type="ECO:0000259" key="9">
    <source>
        <dbReference type="Pfam" id="PF02811"/>
    </source>
</evidence>
<dbReference type="Proteomes" id="UP000243052">
    <property type="component" value="Chromosome vii"/>
</dbReference>
<dbReference type="GeneID" id="28725476"/>
<dbReference type="OrthoDB" id="5957391at2759"/>
<dbReference type="PANTHER" id="PTHR21039">
    <property type="entry name" value="HISTIDINOL PHOSPHATASE-RELATED"/>
    <property type="match status" value="1"/>
</dbReference>
<dbReference type="STRING" id="45286.A0A0X8HV84"/>
<keyword evidence="6 8" id="KW-0368">Histidine biosynthesis</keyword>
<dbReference type="InterPro" id="IPR016195">
    <property type="entry name" value="Pol/histidinol_Pase-like"/>
</dbReference>
<dbReference type="InterPro" id="IPR010140">
    <property type="entry name" value="Histidinol_P_phosphatase_HisJ"/>
</dbReference>